<gene>
    <name evidence="1" type="ORF">LEP1GSC008_3717</name>
</gene>
<dbReference type="Proteomes" id="UP000011980">
    <property type="component" value="Unassembled WGS sequence"/>
</dbReference>
<evidence type="ECO:0000313" key="1">
    <source>
        <dbReference type="EMBL" id="EMK25436.1"/>
    </source>
</evidence>
<dbReference type="PATRIC" id="fig|1240687.3.peg.923"/>
<proteinExistence type="predicted"/>
<accession>M6FRS9</accession>
<comment type="caution">
    <text evidence="1">The sequence shown here is derived from an EMBL/GenBank/DDBJ whole genome shotgun (WGS) entry which is preliminary data.</text>
</comment>
<sequence length="43" mass="4931">MPESFEETNISKKKAIVKIETVPNLQQFFKIQNNLICGSFCVL</sequence>
<name>M6FRS9_9LEPT</name>
<protein>
    <submittedName>
        <fullName evidence="1">Uncharacterized protein</fullName>
    </submittedName>
</protein>
<dbReference type="EMBL" id="ANCE01000059">
    <property type="protein sequence ID" value="EMK25436.1"/>
    <property type="molecule type" value="Genomic_DNA"/>
</dbReference>
<organism evidence="1 2">
    <name type="scientific">Leptospira kirschneri serovar Bulgarica str. Nikolaevo</name>
    <dbReference type="NCBI Taxonomy" id="1240687"/>
    <lineage>
        <taxon>Bacteria</taxon>
        <taxon>Pseudomonadati</taxon>
        <taxon>Spirochaetota</taxon>
        <taxon>Spirochaetia</taxon>
        <taxon>Leptospirales</taxon>
        <taxon>Leptospiraceae</taxon>
        <taxon>Leptospira</taxon>
    </lineage>
</organism>
<reference evidence="1 2" key="1">
    <citation type="submission" date="2013-01" db="EMBL/GenBank/DDBJ databases">
        <authorList>
            <person name="Harkins D.M."/>
            <person name="Durkin A.S."/>
            <person name="Brinkac L.M."/>
            <person name="Haft D.H."/>
            <person name="Selengut J.D."/>
            <person name="Sanka R."/>
            <person name="DePew J."/>
            <person name="Purushe J."/>
            <person name="Galloway R.L."/>
            <person name="Vinetz J.M."/>
            <person name="Sutton G.G."/>
            <person name="Nierman W.C."/>
            <person name="Fouts D.E."/>
        </authorList>
    </citation>
    <scope>NUCLEOTIDE SEQUENCE [LARGE SCALE GENOMIC DNA]</scope>
    <source>
        <strain evidence="1 2">Nikolaevo</strain>
    </source>
</reference>
<evidence type="ECO:0000313" key="2">
    <source>
        <dbReference type="Proteomes" id="UP000011980"/>
    </source>
</evidence>
<dbReference type="AlphaFoldDB" id="M6FRS9"/>